<evidence type="ECO:0000256" key="1">
    <source>
        <dbReference type="SAM" id="SignalP"/>
    </source>
</evidence>
<organism evidence="2 3">
    <name type="scientific">Papaver atlanticum</name>
    <dbReference type="NCBI Taxonomy" id="357466"/>
    <lineage>
        <taxon>Eukaryota</taxon>
        <taxon>Viridiplantae</taxon>
        <taxon>Streptophyta</taxon>
        <taxon>Embryophyta</taxon>
        <taxon>Tracheophyta</taxon>
        <taxon>Spermatophyta</taxon>
        <taxon>Magnoliopsida</taxon>
        <taxon>Ranunculales</taxon>
        <taxon>Papaveraceae</taxon>
        <taxon>Papaveroideae</taxon>
        <taxon>Papaver</taxon>
    </lineage>
</organism>
<reference evidence="2" key="1">
    <citation type="submission" date="2022-04" db="EMBL/GenBank/DDBJ databases">
        <title>A functionally conserved STORR gene fusion in Papaver species that diverged 16.8 million years ago.</title>
        <authorList>
            <person name="Catania T."/>
        </authorList>
    </citation>
    <scope>NUCLEOTIDE SEQUENCE</scope>
    <source>
        <strain evidence="2">S-188037</strain>
    </source>
</reference>
<accession>A0AAD4XDU5</accession>
<keyword evidence="3" id="KW-1185">Reference proteome</keyword>
<gene>
    <name evidence="2" type="ORF">MKW98_013206</name>
</gene>
<name>A0AAD4XDU5_9MAGN</name>
<keyword evidence="1" id="KW-0732">Signal</keyword>
<feature type="non-terminal residue" evidence="2">
    <location>
        <position position="67"/>
    </location>
</feature>
<dbReference type="Proteomes" id="UP001202328">
    <property type="component" value="Unassembled WGS sequence"/>
</dbReference>
<dbReference type="AlphaFoldDB" id="A0AAD4XDU5"/>
<evidence type="ECO:0000313" key="3">
    <source>
        <dbReference type="Proteomes" id="UP001202328"/>
    </source>
</evidence>
<feature type="signal peptide" evidence="1">
    <location>
        <begin position="1"/>
        <end position="16"/>
    </location>
</feature>
<feature type="chain" id="PRO_5042216007" evidence="1">
    <location>
        <begin position="17"/>
        <end position="67"/>
    </location>
</feature>
<comment type="caution">
    <text evidence="2">The sequence shown here is derived from an EMBL/GenBank/DDBJ whole genome shotgun (WGS) entry which is preliminary data.</text>
</comment>
<evidence type="ECO:0000313" key="2">
    <source>
        <dbReference type="EMBL" id="KAI3905408.1"/>
    </source>
</evidence>
<protein>
    <submittedName>
        <fullName evidence="2">Uncharacterized protein</fullName>
    </submittedName>
</protein>
<sequence>MSILLCSLLDFFVCNYQSFRKIFNPTWHWTIWIVNSSVGFSKLKLQKQLSGCTHNRKRSGKEGILSC</sequence>
<dbReference type="EMBL" id="JAJJMB010010985">
    <property type="protein sequence ID" value="KAI3905408.1"/>
    <property type="molecule type" value="Genomic_DNA"/>
</dbReference>
<proteinExistence type="predicted"/>